<reference evidence="1 2" key="1">
    <citation type="submission" date="2015-08" db="EMBL/GenBank/DDBJ databases">
        <title>Emmonsia species relationships and genome sequence.</title>
        <authorList>
            <person name="Cuomo C.A."/>
            <person name="Schwartz I.S."/>
            <person name="Kenyon C."/>
            <person name="De Hoog G.S."/>
            <person name="Govender N.P."/>
            <person name="Botha A."/>
            <person name="Moreno L."/>
            <person name="De Vries M."/>
            <person name="Munoz J.F."/>
            <person name="Stielow J.B."/>
        </authorList>
    </citation>
    <scope>NUCLEOTIDE SEQUENCE [LARGE SCALE GENOMIC DNA]</scope>
    <source>
        <strain evidence="1 2">EI222</strain>
    </source>
</reference>
<name>A0A1J9P9R7_9EURO</name>
<dbReference type="Proteomes" id="UP000242791">
    <property type="component" value="Unassembled WGS sequence"/>
</dbReference>
<organism evidence="1 2">
    <name type="scientific">Blastomyces percursus</name>
    <dbReference type="NCBI Taxonomy" id="1658174"/>
    <lineage>
        <taxon>Eukaryota</taxon>
        <taxon>Fungi</taxon>
        <taxon>Dikarya</taxon>
        <taxon>Ascomycota</taxon>
        <taxon>Pezizomycotina</taxon>
        <taxon>Eurotiomycetes</taxon>
        <taxon>Eurotiomycetidae</taxon>
        <taxon>Onygenales</taxon>
        <taxon>Ajellomycetaceae</taxon>
        <taxon>Blastomyces</taxon>
    </lineage>
</organism>
<protein>
    <submittedName>
        <fullName evidence="1">Uncharacterized protein</fullName>
    </submittedName>
</protein>
<proteinExistence type="predicted"/>
<dbReference type="InterPro" id="IPR046670">
    <property type="entry name" value="DUF6540"/>
</dbReference>
<gene>
    <name evidence="1" type="ORF">ACJ73_09294</name>
</gene>
<evidence type="ECO:0000313" key="1">
    <source>
        <dbReference type="EMBL" id="OJD12814.1"/>
    </source>
</evidence>
<sequence length="158" mass="17912">MSNQGALPSQTQQAQGQSGQYRVYIPQLDTASPDPLDPQKRYHEGIFVETDPDGRGTLFHVTGDIIAFGGMRYEERSEYRPRESAHYHNIINIGWVLRDDFHKGRIGAILQNLPKPPKQQGPSFKPDPITGRCPMIWTKPNGEAYEPGEQRRPIIKCN</sequence>
<keyword evidence="2" id="KW-1185">Reference proteome</keyword>
<accession>A0A1J9P9R7</accession>
<dbReference type="Pfam" id="PF20174">
    <property type="entry name" value="DUF6540"/>
    <property type="match status" value="1"/>
</dbReference>
<dbReference type="VEuPathDB" id="FungiDB:ACJ73_09294"/>
<evidence type="ECO:0000313" key="2">
    <source>
        <dbReference type="Proteomes" id="UP000242791"/>
    </source>
</evidence>
<dbReference type="AlphaFoldDB" id="A0A1J9P9R7"/>
<dbReference type="EMBL" id="LGTZ01002549">
    <property type="protein sequence ID" value="OJD12814.1"/>
    <property type="molecule type" value="Genomic_DNA"/>
</dbReference>
<dbReference type="OrthoDB" id="4135672at2759"/>
<dbReference type="STRING" id="1658174.A0A1J9P9R7"/>
<comment type="caution">
    <text evidence="1">The sequence shown here is derived from an EMBL/GenBank/DDBJ whole genome shotgun (WGS) entry which is preliminary data.</text>
</comment>